<proteinExistence type="predicted"/>
<accession>A0A3P6R4U7</accession>
<feature type="region of interest" description="Disordered" evidence="1">
    <location>
        <begin position="64"/>
        <end position="100"/>
    </location>
</feature>
<reference evidence="2 3" key="1">
    <citation type="submission" date="2018-11" db="EMBL/GenBank/DDBJ databases">
        <authorList>
            <consortium name="Pathogen Informatics"/>
        </authorList>
    </citation>
    <scope>NUCLEOTIDE SEQUENCE [LARGE SCALE GENOMIC DNA]</scope>
</reference>
<dbReference type="AlphaFoldDB" id="A0A3P6R4U7"/>
<organism evidence="2 3">
    <name type="scientific">Cylicostephanus goldi</name>
    <name type="common">Nematode worm</name>
    <dbReference type="NCBI Taxonomy" id="71465"/>
    <lineage>
        <taxon>Eukaryota</taxon>
        <taxon>Metazoa</taxon>
        <taxon>Ecdysozoa</taxon>
        <taxon>Nematoda</taxon>
        <taxon>Chromadorea</taxon>
        <taxon>Rhabditida</taxon>
        <taxon>Rhabditina</taxon>
        <taxon>Rhabditomorpha</taxon>
        <taxon>Strongyloidea</taxon>
        <taxon>Strongylidae</taxon>
        <taxon>Cylicostephanus</taxon>
    </lineage>
</organism>
<gene>
    <name evidence="2" type="ORF">CGOC_LOCUS4175</name>
</gene>
<evidence type="ECO:0000313" key="3">
    <source>
        <dbReference type="Proteomes" id="UP000271889"/>
    </source>
</evidence>
<dbReference type="Proteomes" id="UP000271889">
    <property type="component" value="Unassembled WGS sequence"/>
</dbReference>
<evidence type="ECO:0000256" key="1">
    <source>
        <dbReference type="SAM" id="MobiDB-lite"/>
    </source>
</evidence>
<evidence type="ECO:0000313" key="2">
    <source>
        <dbReference type="EMBL" id="VDK57972.1"/>
    </source>
</evidence>
<name>A0A3P6R4U7_CYLGO</name>
<keyword evidence="3" id="KW-1185">Reference proteome</keyword>
<feature type="compositionally biased region" description="Low complexity" evidence="1">
    <location>
        <begin position="27"/>
        <end position="39"/>
    </location>
</feature>
<protein>
    <submittedName>
        <fullName evidence="2">Uncharacterized protein</fullName>
    </submittedName>
</protein>
<feature type="region of interest" description="Disordered" evidence="1">
    <location>
        <begin position="27"/>
        <end position="49"/>
    </location>
</feature>
<sequence length="100" mass="10583">MPTKPVAIENETHQELLRKMMMLLRENAAKANDSSSAKSPTTMITKNPIKAQGLAEYSISTLSGTAAESIQSPGKDSVSTPPPSSTNDYSQPNTSTVSVS</sequence>
<dbReference type="EMBL" id="UYRV01011202">
    <property type="protein sequence ID" value="VDK57972.1"/>
    <property type="molecule type" value="Genomic_DNA"/>
</dbReference>